<evidence type="ECO:0000256" key="3">
    <source>
        <dbReference type="ARBA" id="ARBA00022801"/>
    </source>
</evidence>
<dbReference type="GeneID" id="75833162"/>
<dbReference type="RefSeq" id="XP_051365495.1">
    <property type="nucleotide sequence ID" value="XM_051503138.1"/>
</dbReference>
<evidence type="ECO:0000256" key="5">
    <source>
        <dbReference type="ARBA" id="ARBA00023098"/>
    </source>
</evidence>
<dbReference type="PROSITE" id="PS50991">
    <property type="entry name" value="PYR_CT"/>
    <property type="match status" value="1"/>
</dbReference>
<keyword evidence="2" id="KW-0808">Transferase</keyword>
<evidence type="ECO:0000256" key="1">
    <source>
        <dbReference type="ARBA" id="ARBA00013201"/>
    </source>
</evidence>
<sequence length="718" mass="80400">MAPSAQPPKADTRLPRKSGVFPPKTLRDRLLHRLPRYTGPYNVGYMDIEVPARDPRPISGLKRGGKPVLRLDTVLMAIYHPAEIREDFKTSDGKEKLHRVNWTPRPRIATSKGYAKMMNLPWPPVTGYLALTTLFTKLPAFRNAKLAQHWPEDMKNDSGPGGQAAREEESRTRTRPKFPVIIFSHGLGGSRLCYSAICGELASFGFVVVALEHRDGSAARTYVSLPGNIEANEIESSTARIVANNDDDKEHGKKRVHRRKKQELNPYYVVDYIYPKDNTQDTSPRNPKGVDHKLRTAQVALRLEEIKEAFHVLELLNRGCGEEIAKINLRKKGNIGSNLLGLKGVDWDDWKDRMFLDGVSIMGHSFGGATTFQACREDQLSWIGQGVALDAWGNGTPIVGDAPEEKVTKPIISISSEAFVHWKSNFDRIVGICGEARDAGQLCWMLTIVGSTHLSMSDFSVLYPHWMSRFTKSMVNPERAFYLTIAASLEFLDTTLPPQQTKYNTWLNEQLLEAGDQTEPDETLFPDHAPDDKWVAVRLKIPNEFWTRIRAWSRRFRARAMCRATDGLEMFDVADVDWSSAHHNLDPRSTTTITTTREINDAMCENGESNGVAAHGPTTSNGSHPVQGQPKSSPYQSVQDYLSNVGRYKIIESTLREGEQFANSFFDTETKIKIAKALDSFGVDMIELTNPCSSEQSFQDCKTIASLGLKASRTKADS</sequence>
<keyword evidence="3" id="KW-0378">Hydrolase</keyword>
<dbReference type="GO" id="GO:0044283">
    <property type="term" value="P:small molecule biosynthetic process"/>
    <property type="evidence" value="ECO:0007669"/>
    <property type="project" value="UniProtKB-ARBA"/>
</dbReference>
<evidence type="ECO:0000313" key="8">
    <source>
        <dbReference type="EMBL" id="KAI6784639.1"/>
    </source>
</evidence>
<feature type="region of interest" description="Disordered" evidence="6">
    <location>
        <begin position="606"/>
        <end position="634"/>
    </location>
</feature>
<dbReference type="InterPro" id="IPR013785">
    <property type="entry name" value="Aldolase_TIM"/>
</dbReference>
<dbReference type="EMBL" id="JAGIXG020000004">
    <property type="protein sequence ID" value="KAI6784639.1"/>
    <property type="molecule type" value="Genomic_DNA"/>
</dbReference>
<dbReference type="AlphaFoldDB" id="A0A9Q0BHP7"/>
<feature type="domain" description="Pyruvate carboxyltransferase" evidence="7">
    <location>
        <begin position="648"/>
        <end position="718"/>
    </location>
</feature>
<evidence type="ECO:0000313" key="9">
    <source>
        <dbReference type="Proteomes" id="UP001055219"/>
    </source>
</evidence>
<feature type="compositionally biased region" description="Polar residues" evidence="6">
    <location>
        <begin position="617"/>
        <end position="634"/>
    </location>
</feature>
<dbReference type="GO" id="GO:0003847">
    <property type="term" value="F:1-alkyl-2-acetylglycerophosphocholine esterase activity"/>
    <property type="evidence" value="ECO:0007669"/>
    <property type="project" value="UniProtKB-EC"/>
</dbReference>
<accession>A0A9Q0BHP7</accession>
<dbReference type="InterPro" id="IPR002034">
    <property type="entry name" value="AIPM/Hcit_synth_CS"/>
</dbReference>
<reference evidence="8" key="2">
    <citation type="submission" date="2022-07" db="EMBL/GenBank/DDBJ databases">
        <authorList>
            <person name="Goncalves M.F.M."/>
            <person name="Hilario S."/>
            <person name="Van De Peer Y."/>
            <person name="Esteves A.C."/>
            <person name="Alves A."/>
        </authorList>
    </citation>
    <scope>NUCLEOTIDE SEQUENCE</scope>
    <source>
        <strain evidence="8">MUM 19.33</strain>
    </source>
</reference>
<dbReference type="InterPro" id="IPR000891">
    <property type="entry name" value="PYR_CT"/>
</dbReference>
<comment type="caution">
    <text evidence="8">The sequence shown here is derived from an EMBL/GenBank/DDBJ whole genome shotgun (WGS) entry which is preliminary data.</text>
</comment>
<dbReference type="SUPFAM" id="SSF53474">
    <property type="entry name" value="alpha/beta-Hydrolases"/>
    <property type="match status" value="2"/>
</dbReference>
<dbReference type="GO" id="GO:0016042">
    <property type="term" value="P:lipid catabolic process"/>
    <property type="evidence" value="ECO:0007669"/>
    <property type="project" value="UniProtKB-KW"/>
</dbReference>
<dbReference type="PROSITE" id="PS00815">
    <property type="entry name" value="AIPM_HOMOCIT_SYNTH_1"/>
    <property type="match status" value="1"/>
</dbReference>
<dbReference type="EC" id="3.1.1.47" evidence="1"/>
<dbReference type="PANTHER" id="PTHR10272:SF0">
    <property type="entry name" value="PLATELET-ACTIVATING FACTOR ACETYLHYDROLASE"/>
    <property type="match status" value="1"/>
</dbReference>
<dbReference type="GO" id="GO:0019752">
    <property type="term" value="P:carboxylic acid metabolic process"/>
    <property type="evidence" value="ECO:0007669"/>
    <property type="project" value="InterPro"/>
</dbReference>
<evidence type="ECO:0000256" key="2">
    <source>
        <dbReference type="ARBA" id="ARBA00022679"/>
    </source>
</evidence>
<evidence type="ECO:0000256" key="6">
    <source>
        <dbReference type="SAM" id="MobiDB-lite"/>
    </source>
</evidence>
<keyword evidence="4" id="KW-0442">Lipid degradation</keyword>
<protein>
    <recommendedName>
        <fullName evidence="1">1-alkyl-2-acetylglycerophosphocholine esterase</fullName>
        <ecNumber evidence="1">3.1.1.47</ecNumber>
    </recommendedName>
</protein>
<feature type="region of interest" description="Disordered" evidence="6">
    <location>
        <begin position="149"/>
        <end position="173"/>
    </location>
</feature>
<reference evidence="8" key="1">
    <citation type="journal article" date="2021" name="J Fungi (Basel)">
        <title>Genomic and Metabolomic Analyses of the Marine Fungus Emericellopsis cladophorae: Insights into Saltwater Adaptability Mechanisms and Its Biosynthetic Potential.</title>
        <authorList>
            <person name="Goncalves M.F.M."/>
            <person name="Hilario S."/>
            <person name="Van de Peer Y."/>
            <person name="Esteves A.C."/>
            <person name="Alves A."/>
        </authorList>
    </citation>
    <scope>NUCLEOTIDE SEQUENCE</scope>
    <source>
        <strain evidence="8">MUM 19.33</strain>
    </source>
</reference>
<dbReference type="SUPFAM" id="SSF51569">
    <property type="entry name" value="Aldolase"/>
    <property type="match status" value="1"/>
</dbReference>
<dbReference type="GO" id="GO:0046912">
    <property type="term" value="F:acyltransferase activity, acyl groups converted into alkyl on transfer"/>
    <property type="evidence" value="ECO:0007669"/>
    <property type="project" value="InterPro"/>
</dbReference>
<evidence type="ECO:0000256" key="4">
    <source>
        <dbReference type="ARBA" id="ARBA00022963"/>
    </source>
</evidence>
<dbReference type="Pfam" id="PF03403">
    <property type="entry name" value="PAF-AH_p_II"/>
    <property type="match status" value="1"/>
</dbReference>
<keyword evidence="9" id="KW-1185">Reference proteome</keyword>
<keyword evidence="5" id="KW-0443">Lipid metabolism</keyword>
<feature type="region of interest" description="Disordered" evidence="6">
    <location>
        <begin position="1"/>
        <end position="22"/>
    </location>
</feature>
<dbReference type="InterPro" id="IPR029058">
    <property type="entry name" value="AB_hydrolase_fold"/>
</dbReference>
<evidence type="ECO:0000259" key="7">
    <source>
        <dbReference type="PROSITE" id="PS50991"/>
    </source>
</evidence>
<dbReference type="Pfam" id="PF00682">
    <property type="entry name" value="HMGL-like"/>
    <property type="match status" value="1"/>
</dbReference>
<name>A0A9Q0BHP7_9HYPO</name>
<dbReference type="Gene3D" id="3.40.50.1820">
    <property type="entry name" value="alpha/beta hydrolase"/>
    <property type="match status" value="1"/>
</dbReference>
<dbReference type="Gene3D" id="3.20.20.70">
    <property type="entry name" value="Aldolase class I"/>
    <property type="match status" value="1"/>
</dbReference>
<proteinExistence type="predicted"/>
<dbReference type="PANTHER" id="PTHR10272">
    <property type="entry name" value="PLATELET-ACTIVATING FACTOR ACETYLHYDROLASE"/>
    <property type="match status" value="1"/>
</dbReference>
<organism evidence="8 9">
    <name type="scientific">Emericellopsis cladophorae</name>
    <dbReference type="NCBI Taxonomy" id="2686198"/>
    <lineage>
        <taxon>Eukaryota</taxon>
        <taxon>Fungi</taxon>
        <taxon>Dikarya</taxon>
        <taxon>Ascomycota</taxon>
        <taxon>Pezizomycotina</taxon>
        <taxon>Sordariomycetes</taxon>
        <taxon>Hypocreomycetidae</taxon>
        <taxon>Hypocreales</taxon>
        <taxon>Bionectriaceae</taxon>
        <taxon>Emericellopsis</taxon>
    </lineage>
</organism>
<gene>
    <name evidence="8" type="ORF">J7T54_006684</name>
</gene>
<dbReference type="OrthoDB" id="2363873at2759"/>
<dbReference type="Proteomes" id="UP001055219">
    <property type="component" value="Unassembled WGS sequence"/>
</dbReference>